<evidence type="ECO:0000313" key="2">
    <source>
        <dbReference type="EMBL" id="SOJ56994.1"/>
    </source>
</evidence>
<proteinExistence type="predicted"/>
<name>A0A7Z7INQ1_9MYCO</name>
<reference evidence="2 3" key="1">
    <citation type="submission" date="2017-10" db="EMBL/GenBank/DDBJ databases">
        <authorList>
            <consortium name="Urmite Genomes"/>
        </authorList>
    </citation>
    <scope>NUCLEOTIDE SEQUENCE [LARGE SCALE GENOMIC DNA]</scope>
    <source>
        <strain evidence="2 3">FB-527</strain>
    </source>
</reference>
<dbReference type="Pfam" id="PF02467">
    <property type="entry name" value="Whib"/>
    <property type="match status" value="1"/>
</dbReference>
<dbReference type="RefSeq" id="WP_186244502.1">
    <property type="nucleotide sequence ID" value="NZ_OCTY01000002.1"/>
</dbReference>
<comment type="caution">
    <text evidence="2">The sequence shown here is derived from an EMBL/GenBank/DDBJ whole genome shotgun (WGS) entry which is preliminary data.</text>
</comment>
<dbReference type="EMBL" id="OCTY01000002">
    <property type="protein sequence ID" value="SOJ56994.1"/>
    <property type="molecule type" value="Genomic_DNA"/>
</dbReference>
<feature type="domain" description="4Fe-4S Wbl-type" evidence="1">
    <location>
        <begin position="35"/>
        <end position="89"/>
    </location>
</feature>
<dbReference type="AlphaFoldDB" id="A0A7Z7INQ1"/>
<accession>A0A7Z7INQ1</accession>
<organism evidence="2 3">
    <name type="scientific">Mycobacterium simulans</name>
    <dbReference type="NCBI Taxonomy" id="627089"/>
    <lineage>
        <taxon>Bacteria</taxon>
        <taxon>Bacillati</taxon>
        <taxon>Actinomycetota</taxon>
        <taxon>Actinomycetes</taxon>
        <taxon>Mycobacteriales</taxon>
        <taxon>Mycobacteriaceae</taxon>
        <taxon>Mycobacterium</taxon>
    </lineage>
</organism>
<evidence type="ECO:0000259" key="1">
    <source>
        <dbReference type="PROSITE" id="PS51674"/>
    </source>
</evidence>
<keyword evidence="3" id="KW-1185">Reference proteome</keyword>
<gene>
    <name evidence="2" type="primary">whiB_2</name>
    <name evidence="2" type="ORF">MSIMFB_04472</name>
</gene>
<dbReference type="PROSITE" id="PS51674">
    <property type="entry name" value="4FE4S_WBL"/>
    <property type="match status" value="1"/>
</dbReference>
<evidence type="ECO:0000313" key="3">
    <source>
        <dbReference type="Proteomes" id="UP000554965"/>
    </source>
</evidence>
<dbReference type="InterPro" id="IPR034768">
    <property type="entry name" value="4FE4S_WBL"/>
</dbReference>
<dbReference type="Proteomes" id="UP000554965">
    <property type="component" value="Unassembled WGS sequence"/>
</dbReference>
<protein>
    <submittedName>
        <fullName evidence="2">Transcriptional regulator WhiB</fullName>
    </submittedName>
</protein>
<sequence length="136" mass="15045">MTTTPTAATTRIARPFAAFQMRANVRLFHTTQNLPCQQDPELFFNPHKKHRAITRCADCPFRGRCGYNAVATGATHGIWGGMILPGDYPRQLRRVYSRLAAQFEQLRQEELGDAPVAPLPDRDCFGSTIASPNGAA</sequence>